<comment type="caution">
    <text evidence="2">The sequence shown here is derived from an EMBL/GenBank/DDBJ whole genome shotgun (WGS) entry which is preliminary data.</text>
</comment>
<sequence length="118" mass="11950">MNKLLYLALAVALIGFGAYRQFGATGVSADDQARCERIVQADNAGSQEALDALLPKCNEPGMVAMMDARATGADAQTAASNIAAANQNDILSILINCALIGAGIGALGAALGATRKRA</sequence>
<dbReference type="Proteomes" id="UP000316225">
    <property type="component" value="Unassembled WGS sequence"/>
</dbReference>
<keyword evidence="1" id="KW-0812">Transmembrane</keyword>
<organism evidence="2 3">
    <name type="scientific">Paracoccus sulfuroxidans</name>
    <dbReference type="NCBI Taxonomy" id="384678"/>
    <lineage>
        <taxon>Bacteria</taxon>
        <taxon>Pseudomonadati</taxon>
        <taxon>Pseudomonadota</taxon>
        <taxon>Alphaproteobacteria</taxon>
        <taxon>Rhodobacterales</taxon>
        <taxon>Paracoccaceae</taxon>
        <taxon>Paracoccus</taxon>
    </lineage>
</organism>
<proteinExistence type="predicted"/>
<protein>
    <submittedName>
        <fullName evidence="2">Uncharacterized protein</fullName>
    </submittedName>
</protein>
<dbReference type="EMBL" id="VLKU01000009">
    <property type="protein sequence ID" value="TWI31480.1"/>
    <property type="molecule type" value="Genomic_DNA"/>
</dbReference>
<name>A0A562NHE0_9RHOB</name>
<keyword evidence="1" id="KW-1133">Transmembrane helix</keyword>
<reference evidence="2 3" key="1">
    <citation type="journal article" date="2015" name="Stand. Genomic Sci.">
        <title>Genomic Encyclopedia of Bacterial and Archaeal Type Strains, Phase III: the genomes of soil and plant-associated and newly described type strains.</title>
        <authorList>
            <person name="Whitman W.B."/>
            <person name="Woyke T."/>
            <person name="Klenk H.P."/>
            <person name="Zhou Y."/>
            <person name="Lilburn T.G."/>
            <person name="Beck B.J."/>
            <person name="De Vos P."/>
            <person name="Vandamme P."/>
            <person name="Eisen J.A."/>
            <person name="Garrity G."/>
            <person name="Hugenholtz P."/>
            <person name="Kyrpides N.C."/>
        </authorList>
    </citation>
    <scope>NUCLEOTIDE SEQUENCE [LARGE SCALE GENOMIC DNA]</scope>
    <source>
        <strain evidence="2 3">CGMCC 1.5364</strain>
    </source>
</reference>
<evidence type="ECO:0000256" key="1">
    <source>
        <dbReference type="SAM" id="Phobius"/>
    </source>
</evidence>
<keyword evidence="3" id="KW-1185">Reference proteome</keyword>
<keyword evidence="1" id="KW-0472">Membrane</keyword>
<evidence type="ECO:0000313" key="3">
    <source>
        <dbReference type="Proteomes" id="UP000316225"/>
    </source>
</evidence>
<feature type="transmembrane region" description="Helical" evidence="1">
    <location>
        <begin position="90"/>
        <end position="113"/>
    </location>
</feature>
<dbReference type="RefSeq" id="WP_199756586.1">
    <property type="nucleotide sequence ID" value="NZ_VLKU01000009.1"/>
</dbReference>
<gene>
    <name evidence="2" type="ORF">IQ24_02931</name>
</gene>
<accession>A0A562NHE0</accession>
<evidence type="ECO:0000313" key="2">
    <source>
        <dbReference type="EMBL" id="TWI31480.1"/>
    </source>
</evidence>
<dbReference type="AlphaFoldDB" id="A0A562NHE0"/>